<dbReference type="InterPro" id="IPR017907">
    <property type="entry name" value="Znf_RING_CS"/>
</dbReference>
<dbReference type="InterPro" id="IPR001841">
    <property type="entry name" value="Znf_RING"/>
</dbReference>
<dbReference type="PROSITE" id="PS50089">
    <property type="entry name" value="ZF_RING_2"/>
    <property type="match status" value="1"/>
</dbReference>
<feature type="domain" description="RING-type" evidence="5">
    <location>
        <begin position="137"/>
        <end position="174"/>
    </location>
</feature>
<dbReference type="Pfam" id="PF13920">
    <property type="entry name" value="zf-C3HC4_3"/>
    <property type="match status" value="1"/>
</dbReference>
<name>A0A914Y0Z0_9BILA</name>
<dbReference type="GO" id="GO:0004842">
    <property type="term" value="F:ubiquitin-protein transferase activity"/>
    <property type="evidence" value="ECO:0007669"/>
    <property type="project" value="TreeGrafter"/>
</dbReference>
<evidence type="ECO:0000313" key="7">
    <source>
        <dbReference type="WBParaSite" id="PSU_v2.g13875.t1"/>
    </source>
</evidence>
<keyword evidence="1" id="KW-0479">Metal-binding</keyword>
<dbReference type="Gene3D" id="3.30.40.10">
    <property type="entry name" value="Zinc/RING finger domain, C3HC4 (zinc finger)"/>
    <property type="match status" value="1"/>
</dbReference>
<organism evidence="6 7">
    <name type="scientific">Panagrolaimus superbus</name>
    <dbReference type="NCBI Taxonomy" id="310955"/>
    <lineage>
        <taxon>Eukaryota</taxon>
        <taxon>Metazoa</taxon>
        <taxon>Ecdysozoa</taxon>
        <taxon>Nematoda</taxon>
        <taxon>Chromadorea</taxon>
        <taxon>Rhabditida</taxon>
        <taxon>Tylenchina</taxon>
        <taxon>Panagrolaimomorpha</taxon>
        <taxon>Panagrolaimoidea</taxon>
        <taxon>Panagrolaimidae</taxon>
        <taxon>Panagrolaimus</taxon>
    </lineage>
</organism>
<evidence type="ECO:0000259" key="5">
    <source>
        <dbReference type="PROSITE" id="PS50089"/>
    </source>
</evidence>
<keyword evidence="6" id="KW-1185">Reference proteome</keyword>
<dbReference type="PANTHER" id="PTHR12109:SF3">
    <property type="entry name" value="RING FINGER PROTEIN 141"/>
    <property type="match status" value="1"/>
</dbReference>
<dbReference type="InterPro" id="IPR047126">
    <property type="entry name" value="RNF141-like"/>
</dbReference>
<keyword evidence="3" id="KW-0862">Zinc</keyword>
<keyword evidence="2 4" id="KW-0863">Zinc-finger</keyword>
<dbReference type="SMART" id="SM00184">
    <property type="entry name" value="RING"/>
    <property type="match status" value="1"/>
</dbReference>
<dbReference type="AlphaFoldDB" id="A0A914Y0Z0"/>
<evidence type="ECO:0000256" key="4">
    <source>
        <dbReference type="PROSITE-ProRule" id="PRU00175"/>
    </source>
</evidence>
<evidence type="ECO:0000256" key="2">
    <source>
        <dbReference type="ARBA" id="ARBA00022771"/>
    </source>
</evidence>
<evidence type="ECO:0000256" key="1">
    <source>
        <dbReference type="ARBA" id="ARBA00022723"/>
    </source>
</evidence>
<evidence type="ECO:0000256" key="3">
    <source>
        <dbReference type="ARBA" id="ARBA00022833"/>
    </source>
</evidence>
<accession>A0A914Y0Z0</accession>
<dbReference type="PANTHER" id="PTHR12109">
    <property type="entry name" value="RING FINGER PROTEIN 141-RELATED"/>
    <property type="match status" value="1"/>
</dbReference>
<proteinExistence type="predicted"/>
<evidence type="ECO:0000313" key="6">
    <source>
        <dbReference type="Proteomes" id="UP000887577"/>
    </source>
</evidence>
<protein>
    <submittedName>
        <fullName evidence="7">RING-type domain-containing protein</fullName>
    </submittedName>
</protein>
<dbReference type="PROSITE" id="PS00518">
    <property type="entry name" value="ZF_RING_1"/>
    <property type="match status" value="1"/>
</dbReference>
<dbReference type="Proteomes" id="UP000887577">
    <property type="component" value="Unplaced"/>
</dbReference>
<dbReference type="InterPro" id="IPR013083">
    <property type="entry name" value="Znf_RING/FYVE/PHD"/>
</dbReference>
<sequence>MGQNSSKSPLAASLLIDYDELLELINEINRKCFETAGNNPDEKYLCFAIKKGSTETFLWKATVRICCFTKTFSDTNKNIKTISGRTFTLRQFLRLYQAIKPLLEAAHDGSNLNQMFECNDLMSASIFQDSCTNEGECVICLEREPDTVLNCGHAYCSPCLDDCRRHNQKCPLCRVGSTYEQDEWVVPKMPEADTIKDYVVTLSTPSVSQSFSSD</sequence>
<reference evidence="7" key="1">
    <citation type="submission" date="2022-11" db="UniProtKB">
        <authorList>
            <consortium name="WormBaseParasite"/>
        </authorList>
    </citation>
    <scope>IDENTIFICATION</scope>
</reference>
<dbReference type="GO" id="GO:0008270">
    <property type="term" value="F:zinc ion binding"/>
    <property type="evidence" value="ECO:0007669"/>
    <property type="project" value="UniProtKB-KW"/>
</dbReference>
<dbReference type="WBParaSite" id="PSU_v2.g13875.t1">
    <property type="protein sequence ID" value="PSU_v2.g13875.t1"/>
    <property type="gene ID" value="PSU_v2.g13875"/>
</dbReference>
<dbReference type="GO" id="GO:0051865">
    <property type="term" value="P:protein autoubiquitination"/>
    <property type="evidence" value="ECO:0007669"/>
    <property type="project" value="TreeGrafter"/>
</dbReference>
<dbReference type="SUPFAM" id="SSF57850">
    <property type="entry name" value="RING/U-box"/>
    <property type="match status" value="1"/>
</dbReference>